<keyword evidence="3" id="KW-0597">Phosphoprotein</keyword>
<dbReference type="Pfam" id="PF02518">
    <property type="entry name" value="HATPase_c"/>
    <property type="match status" value="1"/>
</dbReference>
<evidence type="ECO:0000256" key="9">
    <source>
        <dbReference type="SAM" id="Phobius"/>
    </source>
</evidence>
<keyword evidence="8" id="KW-0902">Two-component regulatory system</keyword>
<keyword evidence="5" id="KW-0547">Nucleotide-binding</keyword>
<proteinExistence type="predicted"/>
<dbReference type="GO" id="GO:0016301">
    <property type="term" value="F:kinase activity"/>
    <property type="evidence" value="ECO:0007669"/>
    <property type="project" value="UniProtKB-KW"/>
</dbReference>
<feature type="transmembrane region" description="Helical" evidence="9">
    <location>
        <begin position="12"/>
        <end position="34"/>
    </location>
</feature>
<evidence type="ECO:0000256" key="4">
    <source>
        <dbReference type="ARBA" id="ARBA00022679"/>
    </source>
</evidence>
<feature type="transmembrane region" description="Helical" evidence="9">
    <location>
        <begin position="40"/>
        <end position="62"/>
    </location>
</feature>
<evidence type="ECO:0000313" key="12">
    <source>
        <dbReference type="Proteomes" id="UP001595960"/>
    </source>
</evidence>
<feature type="transmembrane region" description="Helical" evidence="9">
    <location>
        <begin position="177"/>
        <end position="199"/>
    </location>
</feature>
<keyword evidence="9" id="KW-0472">Membrane</keyword>
<dbReference type="EC" id="2.7.13.3" evidence="2"/>
<evidence type="ECO:0000256" key="7">
    <source>
        <dbReference type="ARBA" id="ARBA00022840"/>
    </source>
</evidence>
<dbReference type="Pfam" id="PF07730">
    <property type="entry name" value="HisKA_3"/>
    <property type="match status" value="1"/>
</dbReference>
<evidence type="ECO:0000256" key="1">
    <source>
        <dbReference type="ARBA" id="ARBA00000085"/>
    </source>
</evidence>
<keyword evidence="7" id="KW-0067">ATP-binding</keyword>
<keyword evidence="9" id="KW-1133">Transmembrane helix</keyword>
<organism evidence="11 12">
    <name type="scientific">Agromyces aurantiacus</name>
    <dbReference type="NCBI Taxonomy" id="165814"/>
    <lineage>
        <taxon>Bacteria</taxon>
        <taxon>Bacillati</taxon>
        <taxon>Actinomycetota</taxon>
        <taxon>Actinomycetes</taxon>
        <taxon>Micrococcales</taxon>
        <taxon>Microbacteriaceae</taxon>
        <taxon>Agromyces</taxon>
    </lineage>
</organism>
<evidence type="ECO:0000256" key="2">
    <source>
        <dbReference type="ARBA" id="ARBA00012438"/>
    </source>
</evidence>
<dbReference type="SMART" id="SM00387">
    <property type="entry name" value="HATPase_c"/>
    <property type="match status" value="1"/>
</dbReference>
<dbReference type="PROSITE" id="PS50109">
    <property type="entry name" value="HIS_KIN"/>
    <property type="match status" value="1"/>
</dbReference>
<feature type="transmembrane region" description="Helical" evidence="9">
    <location>
        <begin position="238"/>
        <end position="261"/>
    </location>
</feature>
<dbReference type="InterPro" id="IPR005467">
    <property type="entry name" value="His_kinase_dom"/>
</dbReference>
<dbReference type="EMBL" id="JBHSJC010000001">
    <property type="protein sequence ID" value="MFC4828182.1"/>
    <property type="molecule type" value="Genomic_DNA"/>
</dbReference>
<feature type="transmembrane region" description="Helical" evidence="9">
    <location>
        <begin position="69"/>
        <end position="95"/>
    </location>
</feature>
<evidence type="ECO:0000313" key="11">
    <source>
        <dbReference type="EMBL" id="MFC4828182.1"/>
    </source>
</evidence>
<feature type="domain" description="Histidine kinase" evidence="10">
    <location>
        <begin position="577"/>
        <end position="659"/>
    </location>
</feature>
<feature type="transmembrane region" description="Helical" evidence="9">
    <location>
        <begin position="136"/>
        <end position="154"/>
    </location>
</feature>
<evidence type="ECO:0000259" key="10">
    <source>
        <dbReference type="PROSITE" id="PS50109"/>
    </source>
</evidence>
<dbReference type="PANTHER" id="PTHR24421:SF10">
    <property type="entry name" value="NITRATE_NITRITE SENSOR PROTEIN NARQ"/>
    <property type="match status" value="1"/>
</dbReference>
<dbReference type="InterPro" id="IPR036890">
    <property type="entry name" value="HATPase_C_sf"/>
</dbReference>
<keyword evidence="12" id="KW-1185">Reference proteome</keyword>
<comment type="caution">
    <text evidence="11">The sequence shown here is derived from an EMBL/GenBank/DDBJ whole genome shotgun (WGS) entry which is preliminary data.</text>
</comment>
<dbReference type="Gene3D" id="1.20.5.1930">
    <property type="match status" value="1"/>
</dbReference>
<dbReference type="InterPro" id="IPR029016">
    <property type="entry name" value="GAF-like_dom_sf"/>
</dbReference>
<dbReference type="Proteomes" id="UP001595960">
    <property type="component" value="Unassembled WGS sequence"/>
</dbReference>
<dbReference type="PANTHER" id="PTHR24421">
    <property type="entry name" value="NITRATE/NITRITE SENSOR PROTEIN NARX-RELATED"/>
    <property type="match status" value="1"/>
</dbReference>
<dbReference type="SUPFAM" id="SSF55874">
    <property type="entry name" value="ATPase domain of HSP90 chaperone/DNA topoisomerase II/histidine kinase"/>
    <property type="match status" value="1"/>
</dbReference>
<dbReference type="RefSeq" id="WP_204391146.1">
    <property type="nucleotide sequence ID" value="NZ_JAFBBW010000001.1"/>
</dbReference>
<keyword evidence="9" id="KW-0812">Transmembrane</keyword>
<dbReference type="InterPro" id="IPR011712">
    <property type="entry name" value="Sig_transdc_His_kin_sub3_dim/P"/>
</dbReference>
<evidence type="ECO:0000256" key="6">
    <source>
        <dbReference type="ARBA" id="ARBA00022777"/>
    </source>
</evidence>
<name>A0ABV9R4K4_9MICO</name>
<feature type="transmembrane region" description="Helical" evidence="9">
    <location>
        <begin position="273"/>
        <end position="298"/>
    </location>
</feature>
<feature type="transmembrane region" description="Helical" evidence="9">
    <location>
        <begin position="211"/>
        <end position="232"/>
    </location>
</feature>
<comment type="catalytic activity">
    <reaction evidence="1">
        <text>ATP + protein L-histidine = ADP + protein N-phospho-L-histidine.</text>
        <dbReference type="EC" id="2.7.13.3"/>
    </reaction>
</comment>
<accession>A0ABV9R4K4</accession>
<dbReference type="CDD" id="cd16917">
    <property type="entry name" value="HATPase_UhpB-NarQ-NarX-like"/>
    <property type="match status" value="1"/>
</dbReference>
<feature type="transmembrane region" description="Helical" evidence="9">
    <location>
        <begin position="304"/>
        <end position="321"/>
    </location>
</feature>
<protein>
    <recommendedName>
        <fullName evidence="2">histidine kinase</fullName>
        <ecNumber evidence="2">2.7.13.3</ecNumber>
    </recommendedName>
</protein>
<dbReference type="SUPFAM" id="SSF55781">
    <property type="entry name" value="GAF domain-like"/>
    <property type="match status" value="1"/>
</dbReference>
<evidence type="ECO:0000256" key="5">
    <source>
        <dbReference type="ARBA" id="ARBA00022741"/>
    </source>
</evidence>
<keyword evidence="4" id="KW-0808">Transferase</keyword>
<evidence type="ECO:0000256" key="3">
    <source>
        <dbReference type="ARBA" id="ARBA00022553"/>
    </source>
</evidence>
<keyword evidence="6 11" id="KW-0418">Kinase</keyword>
<dbReference type="Gene3D" id="3.30.450.40">
    <property type="match status" value="1"/>
</dbReference>
<sequence length="659" mass="67504">MPRSPGLTPSRLAAWAIPLACVAAVLAGVVLTLTSGAVDTGYLVVDAAVGATYPVVGGLIIARRPRNPVGWLFAAAGAGLSAQALAGGIAVAFAGAPVAGLAAWVVNWVFFAGLGPLLLLPLLLPDGRLPSPRWRPVLVGLASAIAALTVLLMFRDELWVWGDVRPNPVGIAPTETVVAPAFAVVVIAVAVSGVAALALRVRGGGAEVRRRLLPILAAAVVIAVAVIADVWLPPEPPVGVWLFAVTLPLLPVATAVSVFRYRLFDIELGVRRTVVYALVTGILLAAYLAVVAAAHTLLGSSGGVVVPLIGTAVVAVAFAPVRDLVQRAVARLLFGDRGDPHAALSQLGRRLQAAGASGSPLQDSAETVAITLRLPAVAVSDAEGRTVSSFGETAEATGASVPLRAGGRLEGTLAVARRSPGEALSTSDLTVLDEIARPLALALAAARLGREAQASRERLAIAREDERRRLRRELHDGLGPGLAAIGVQLDLAAAAPSERAGAAIGRARALTEELVGEVRRIVHDLRPAALDELGLLGAVEDLALASGGPSATTPVEVVTPRHPLPRLSAATEVAAYRIVQESLANALRHSGAARVRVRVEADDAVLRVVVADDGRGVPADAVEGVGSGSMRDRAAELGGVLRREDGPDGGTIVTAELPL</sequence>
<dbReference type="InterPro" id="IPR003594">
    <property type="entry name" value="HATPase_dom"/>
</dbReference>
<reference evidence="12" key="1">
    <citation type="journal article" date="2019" name="Int. J. Syst. Evol. Microbiol.">
        <title>The Global Catalogue of Microorganisms (GCM) 10K type strain sequencing project: providing services to taxonomists for standard genome sequencing and annotation.</title>
        <authorList>
            <consortium name="The Broad Institute Genomics Platform"/>
            <consortium name="The Broad Institute Genome Sequencing Center for Infectious Disease"/>
            <person name="Wu L."/>
            <person name="Ma J."/>
        </authorList>
    </citation>
    <scope>NUCLEOTIDE SEQUENCE [LARGE SCALE GENOMIC DNA]</scope>
    <source>
        <strain evidence="12">CGMCC 1.12192</strain>
    </source>
</reference>
<evidence type="ECO:0000256" key="8">
    <source>
        <dbReference type="ARBA" id="ARBA00023012"/>
    </source>
</evidence>
<dbReference type="InterPro" id="IPR050482">
    <property type="entry name" value="Sensor_HK_TwoCompSys"/>
</dbReference>
<gene>
    <name evidence="11" type="ORF">ACFPER_05225</name>
</gene>
<feature type="transmembrane region" description="Helical" evidence="9">
    <location>
        <begin position="101"/>
        <end position="124"/>
    </location>
</feature>
<dbReference type="Gene3D" id="3.30.565.10">
    <property type="entry name" value="Histidine kinase-like ATPase, C-terminal domain"/>
    <property type="match status" value="1"/>
</dbReference>